<evidence type="ECO:0000259" key="4">
    <source>
        <dbReference type="PROSITE" id="PS50893"/>
    </source>
</evidence>
<dbReference type="InterPro" id="IPR003593">
    <property type="entry name" value="AAA+_ATPase"/>
</dbReference>
<keyword evidence="3" id="KW-0067">ATP-binding</keyword>
<protein>
    <submittedName>
        <fullName evidence="5">ABC transporter</fullName>
    </submittedName>
</protein>
<reference evidence="5 6" key="1">
    <citation type="submission" date="2017-06" db="EMBL/GenBank/DDBJ databases">
        <title>Draft Genome Sequence of Natranaerobius trueperi halophilic, alkalithermophilic bacteria from soda lakes.</title>
        <authorList>
            <person name="Zhao B."/>
        </authorList>
    </citation>
    <scope>NUCLEOTIDE SEQUENCE [LARGE SCALE GENOMIC DNA]</scope>
    <source>
        <strain evidence="5 6">DSM 18760</strain>
    </source>
</reference>
<proteinExistence type="predicted"/>
<dbReference type="PROSITE" id="PS00211">
    <property type="entry name" value="ABC_TRANSPORTER_1"/>
    <property type="match status" value="1"/>
</dbReference>
<dbReference type="Pfam" id="PF00005">
    <property type="entry name" value="ABC_tran"/>
    <property type="match status" value="1"/>
</dbReference>
<dbReference type="SMART" id="SM00382">
    <property type="entry name" value="AAA"/>
    <property type="match status" value="1"/>
</dbReference>
<dbReference type="Proteomes" id="UP000214588">
    <property type="component" value="Unassembled WGS sequence"/>
</dbReference>
<evidence type="ECO:0000313" key="6">
    <source>
        <dbReference type="Proteomes" id="UP000214588"/>
    </source>
</evidence>
<comment type="caution">
    <text evidence="5">The sequence shown here is derived from an EMBL/GenBank/DDBJ whole genome shotgun (WGS) entry which is preliminary data.</text>
</comment>
<dbReference type="InterPro" id="IPR003439">
    <property type="entry name" value="ABC_transporter-like_ATP-bd"/>
</dbReference>
<keyword evidence="6" id="KW-1185">Reference proteome</keyword>
<dbReference type="OrthoDB" id="9801958at2"/>
<dbReference type="InterPro" id="IPR027417">
    <property type="entry name" value="P-loop_NTPase"/>
</dbReference>
<keyword evidence="2" id="KW-0547">Nucleotide-binding</keyword>
<dbReference type="RefSeq" id="WP_089022259.1">
    <property type="nucleotide sequence ID" value="NZ_NIQC01000001.1"/>
</dbReference>
<dbReference type="PROSITE" id="PS50893">
    <property type="entry name" value="ABC_TRANSPORTER_2"/>
    <property type="match status" value="1"/>
</dbReference>
<dbReference type="InterPro" id="IPR017871">
    <property type="entry name" value="ABC_transporter-like_CS"/>
</dbReference>
<accession>A0A226C0X0</accession>
<dbReference type="AlphaFoldDB" id="A0A226C0X0"/>
<dbReference type="InterPro" id="IPR050166">
    <property type="entry name" value="ABC_transporter_ATP-bind"/>
</dbReference>
<organism evidence="5 6">
    <name type="scientific">Natranaerobius trueperi</name>
    <dbReference type="NCBI Taxonomy" id="759412"/>
    <lineage>
        <taxon>Bacteria</taxon>
        <taxon>Bacillati</taxon>
        <taxon>Bacillota</taxon>
        <taxon>Clostridia</taxon>
        <taxon>Natranaerobiales</taxon>
        <taxon>Natranaerobiaceae</taxon>
        <taxon>Natranaerobius</taxon>
    </lineage>
</organism>
<dbReference type="EMBL" id="NIQC01000001">
    <property type="protein sequence ID" value="OWZ84835.1"/>
    <property type="molecule type" value="Genomic_DNA"/>
</dbReference>
<keyword evidence="1" id="KW-0813">Transport</keyword>
<evidence type="ECO:0000256" key="1">
    <source>
        <dbReference type="ARBA" id="ARBA00022448"/>
    </source>
</evidence>
<evidence type="ECO:0000313" key="5">
    <source>
        <dbReference type="EMBL" id="OWZ84835.1"/>
    </source>
</evidence>
<dbReference type="SUPFAM" id="SSF52540">
    <property type="entry name" value="P-loop containing nucleoside triphosphate hydrolases"/>
    <property type="match status" value="1"/>
</dbReference>
<dbReference type="GO" id="GO:0005524">
    <property type="term" value="F:ATP binding"/>
    <property type="evidence" value="ECO:0007669"/>
    <property type="project" value="UniProtKB-KW"/>
</dbReference>
<feature type="domain" description="ABC transporter" evidence="4">
    <location>
        <begin position="3"/>
        <end position="223"/>
    </location>
</feature>
<dbReference type="GO" id="GO:0016887">
    <property type="term" value="F:ATP hydrolysis activity"/>
    <property type="evidence" value="ECO:0007669"/>
    <property type="project" value="InterPro"/>
</dbReference>
<dbReference type="PANTHER" id="PTHR42788:SF13">
    <property type="entry name" value="ALIPHATIC SULFONATES IMPORT ATP-BINDING PROTEIN SSUB"/>
    <property type="match status" value="1"/>
</dbReference>
<evidence type="ECO:0000256" key="2">
    <source>
        <dbReference type="ARBA" id="ARBA00022741"/>
    </source>
</evidence>
<dbReference type="PANTHER" id="PTHR42788">
    <property type="entry name" value="TAURINE IMPORT ATP-BINDING PROTEIN-RELATED"/>
    <property type="match status" value="1"/>
</dbReference>
<gene>
    <name evidence="5" type="ORF">CDO51_00045</name>
</gene>
<sequence length="242" mass="28018">MAVKISRLNKSFSDLKVIDNLNLELSYGNIHCLFGPSGCGKTTLLNILAGLLDADSGQVEGCEKGKISYIFQEDRLLPWSTVKENIMFVLKSDYTKEKAQNLVEKYLNLVNLLDFKDHYPDQLSGGMKQRVAIARAFSYQGDIILMDEPFKGLDFDLKRDLMDYIINYWQRKNQTLVFVTHDIEETLYMADYVYTFTGPSLNIINQFKIDLAHNKRIIESESMNYYKNLLTKKDDMFIKEID</sequence>
<evidence type="ECO:0000256" key="3">
    <source>
        <dbReference type="ARBA" id="ARBA00022840"/>
    </source>
</evidence>
<name>A0A226C0X0_9FIRM</name>
<dbReference type="Gene3D" id="3.40.50.300">
    <property type="entry name" value="P-loop containing nucleotide triphosphate hydrolases"/>
    <property type="match status" value="1"/>
</dbReference>